<evidence type="ECO:0000313" key="8">
    <source>
        <dbReference type="EMBL" id="KAI5062291.1"/>
    </source>
</evidence>
<accession>A0A9D4Z787</accession>
<feature type="domain" description="NET" evidence="7">
    <location>
        <begin position="181"/>
        <end position="262"/>
    </location>
</feature>
<dbReference type="PANTHER" id="PTHR45926">
    <property type="entry name" value="OSJNBA0053K19.4 PROTEIN"/>
    <property type="match status" value="1"/>
</dbReference>
<protein>
    <submittedName>
        <fullName evidence="8">Uncharacterized protein</fullName>
    </submittedName>
</protein>
<evidence type="ECO:0000313" key="9">
    <source>
        <dbReference type="Proteomes" id="UP000886520"/>
    </source>
</evidence>
<reference evidence="8" key="1">
    <citation type="submission" date="2021-01" db="EMBL/GenBank/DDBJ databases">
        <title>Adiantum capillus-veneris genome.</title>
        <authorList>
            <person name="Fang Y."/>
            <person name="Liao Q."/>
        </authorList>
    </citation>
    <scope>NUCLEOTIDE SEQUENCE</scope>
    <source>
        <strain evidence="8">H3</strain>
        <tissue evidence="8">Leaf</tissue>
    </source>
</reference>
<feature type="domain" description="Bromo" evidence="6">
    <location>
        <begin position="78"/>
        <end position="151"/>
    </location>
</feature>
<feature type="region of interest" description="Disordered" evidence="5">
    <location>
        <begin position="1"/>
        <end position="63"/>
    </location>
</feature>
<dbReference type="InterPro" id="IPR038336">
    <property type="entry name" value="NET_sf"/>
</dbReference>
<evidence type="ECO:0000259" key="6">
    <source>
        <dbReference type="PROSITE" id="PS50014"/>
    </source>
</evidence>
<gene>
    <name evidence="8" type="ORF">GOP47_0022830</name>
</gene>
<feature type="region of interest" description="Disordered" evidence="5">
    <location>
        <begin position="254"/>
        <end position="295"/>
    </location>
</feature>
<dbReference type="Pfam" id="PF17035">
    <property type="entry name" value="BET"/>
    <property type="match status" value="1"/>
</dbReference>
<proteinExistence type="predicted"/>
<dbReference type="InterPro" id="IPR027353">
    <property type="entry name" value="NET_dom"/>
</dbReference>
<dbReference type="EMBL" id="JABFUD020000022">
    <property type="protein sequence ID" value="KAI5062291.1"/>
    <property type="molecule type" value="Genomic_DNA"/>
</dbReference>
<keyword evidence="1" id="KW-0805">Transcription regulation</keyword>
<feature type="compositionally biased region" description="Basic residues" evidence="5">
    <location>
        <begin position="274"/>
        <end position="284"/>
    </location>
</feature>
<sequence>MARGKRSRVREEEEEAGSPEVAQEAKKAKEDEEKRGEEPGNLEAEERPEIRESTEDDEEAASRELHISRCKAVLQVLMDHKYAWLFSEPVDPVALEIPDYPTIVKHPMDLGTIMAKLNRKEYGDLPLNFIQDVRLTFDNAMLYNPPGHEVNNSAKKMLAFFHKEWDKSATRSLAVSTPRTPRHSAVSVKAFSFEDKQILLENLQTLPPHMQYAAVLLMSERSPHVDWSGDEVDVQLDLLDNQLLQELENHVKKCMKSSTSSSKKVKQTLGSSKSHGKGKQRKGKGKVDEEGEEEEEIGFVIDVPLSLFPAQKTK</sequence>
<comment type="caution">
    <text evidence="8">The sequence shown here is derived from an EMBL/GenBank/DDBJ whole genome shotgun (WGS) entry which is preliminary data.</text>
</comment>
<evidence type="ECO:0000259" key="7">
    <source>
        <dbReference type="PROSITE" id="PS51525"/>
    </source>
</evidence>
<dbReference type="InterPro" id="IPR001487">
    <property type="entry name" value="Bromodomain"/>
</dbReference>
<evidence type="ECO:0000256" key="5">
    <source>
        <dbReference type="SAM" id="MobiDB-lite"/>
    </source>
</evidence>
<dbReference type="SMART" id="SM00297">
    <property type="entry name" value="BROMO"/>
    <property type="match status" value="1"/>
</dbReference>
<dbReference type="AlphaFoldDB" id="A0A9D4Z787"/>
<dbReference type="PROSITE" id="PS50014">
    <property type="entry name" value="BROMODOMAIN_2"/>
    <property type="match status" value="1"/>
</dbReference>
<evidence type="ECO:0000256" key="3">
    <source>
        <dbReference type="ARBA" id="ARBA00023163"/>
    </source>
</evidence>
<evidence type="ECO:0000256" key="2">
    <source>
        <dbReference type="ARBA" id="ARBA00023117"/>
    </source>
</evidence>
<evidence type="ECO:0000256" key="4">
    <source>
        <dbReference type="PROSITE-ProRule" id="PRU00035"/>
    </source>
</evidence>
<dbReference type="PRINTS" id="PR00503">
    <property type="entry name" value="BROMODOMAIN"/>
</dbReference>
<evidence type="ECO:0000256" key="1">
    <source>
        <dbReference type="ARBA" id="ARBA00023015"/>
    </source>
</evidence>
<keyword evidence="2 4" id="KW-0103">Bromodomain</keyword>
<feature type="compositionally biased region" description="Basic and acidic residues" evidence="5">
    <location>
        <begin position="23"/>
        <end position="53"/>
    </location>
</feature>
<dbReference type="InterPro" id="IPR036427">
    <property type="entry name" value="Bromodomain-like_sf"/>
</dbReference>
<dbReference type="PROSITE" id="PS51525">
    <property type="entry name" value="NET"/>
    <property type="match status" value="1"/>
</dbReference>
<name>A0A9D4Z787_ADICA</name>
<keyword evidence="9" id="KW-1185">Reference proteome</keyword>
<dbReference type="Proteomes" id="UP000886520">
    <property type="component" value="Chromosome 22"/>
</dbReference>
<dbReference type="Gene3D" id="1.20.1270.220">
    <property type="match status" value="1"/>
</dbReference>
<organism evidence="8 9">
    <name type="scientific">Adiantum capillus-veneris</name>
    <name type="common">Maidenhair fern</name>
    <dbReference type="NCBI Taxonomy" id="13818"/>
    <lineage>
        <taxon>Eukaryota</taxon>
        <taxon>Viridiplantae</taxon>
        <taxon>Streptophyta</taxon>
        <taxon>Embryophyta</taxon>
        <taxon>Tracheophyta</taxon>
        <taxon>Polypodiopsida</taxon>
        <taxon>Polypodiidae</taxon>
        <taxon>Polypodiales</taxon>
        <taxon>Pteridineae</taxon>
        <taxon>Pteridaceae</taxon>
        <taxon>Vittarioideae</taxon>
        <taxon>Adiantum</taxon>
    </lineage>
</organism>
<dbReference type="SUPFAM" id="SSF47370">
    <property type="entry name" value="Bromodomain"/>
    <property type="match status" value="1"/>
</dbReference>
<dbReference type="OrthoDB" id="21449at2759"/>
<dbReference type="Gene3D" id="1.20.920.10">
    <property type="entry name" value="Bromodomain-like"/>
    <property type="match status" value="1"/>
</dbReference>
<dbReference type="Pfam" id="PF00439">
    <property type="entry name" value="Bromodomain"/>
    <property type="match status" value="1"/>
</dbReference>
<keyword evidence="3" id="KW-0804">Transcription</keyword>